<feature type="compositionally biased region" description="Low complexity" evidence="1">
    <location>
        <begin position="1521"/>
        <end position="1542"/>
    </location>
</feature>
<proteinExistence type="predicted"/>
<name>A0AAV5G8F7_9BASI</name>
<evidence type="ECO:0000256" key="1">
    <source>
        <dbReference type="SAM" id="MobiDB-lite"/>
    </source>
</evidence>
<feature type="signal peptide" evidence="2">
    <location>
        <begin position="1"/>
        <end position="17"/>
    </location>
</feature>
<gene>
    <name evidence="3" type="ORF">Rhopal_001832-T1</name>
</gene>
<evidence type="ECO:0000256" key="2">
    <source>
        <dbReference type="SAM" id="SignalP"/>
    </source>
</evidence>
<evidence type="ECO:0000313" key="4">
    <source>
        <dbReference type="Proteomes" id="UP001342314"/>
    </source>
</evidence>
<dbReference type="Proteomes" id="UP001342314">
    <property type="component" value="Unassembled WGS sequence"/>
</dbReference>
<feature type="compositionally biased region" description="Polar residues" evidence="1">
    <location>
        <begin position="1227"/>
        <end position="1241"/>
    </location>
</feature>
<evidence type="ECO:0000313" key="3">
    <source>
        <dbReference type="EMBL" id="GJN88861.1"/>
    </source>
</evidence>
<organism evidence="3 4">
    <name type="scientific">Rhodotorula paludigena</name>
    <dbReference type="NCBI Taxonomy" id="86838"/>
    <lineage>
        <taxon>Eukaryota</taxon>
        <taxon>Fungi</taxon>
        <taxon>Dikarya</taxon>
        <taxon>Basidiomycota</taxon>
        <taxon>Pucciniomycotina</taxon>
        <taxon>Microbotryomycetes</taxon>
        <taxon>Sporidiobolales</taxon>
        <taxon>Sporidiobolaceae</taxon>
        <taxon>Rhodotorula</taxon>
    </lineage>
</organism>
<feature type="compositionally biased region" description="Polar residues" evidence="1">
    <location>
        <begin position="1299"/>
        <end position="1310"/>
    </location>
</feature>
<keyword evidence="4" id="KW-1185">Reference proteome</keyword>
<feature type="region of interest" description="Disordered" evidence="1">
    <location>
        <begin position="1462"/>
        <end position="1548"/>
    </location>
</feature>
<evidence type="ECO:0008006" key="5">
    <source>
        <dbReference type="Google" id="ProtNLM"/>
    </source>
</evidence>
<feature type="chain" id="PRO_5043607617" description="F-box domain-containing protein" evidence="2">
    <location>
        <begin position="18"/>
        <end position="1604"/>
    </location>
</feature>
<feature type="compositionally biased region" description="Low complexity" evidence="1">
    <location>
        <begin position="1481"/>
        <end position="1491"/>
    </location>
</feature>
<sequence length="1604" mass="173912">MRLPLELLDLVLDFVDAFPFPAPCRDFHAACLANKWLCRKPWHCRCCPRTAILPLLLVSRQFHARVSLRYRSVLHFLTVLTSINWPGPDSPPPPDPVLPQAQIEQVIAAASRLAAGPSPDQVSQVVSQPLASVVVAQFAFTWHALISIDRDDDYYSRDHYWLERLHPGLPARALSALAPVARLGVVCLADAAPAEPLAALPTLPHVTTALVALGPTWRLAVDVLESCPALETLVVTVLAEGKVGSDPPLSVPLLPPHSHLRRVVLDSPDDLDSSTWRPLHPTRFLVHPSRHPRVDRLAQARRHDYSLSTGHVQPGTAFSYRLASSRPSDFGFQDGDDIVSLSLLAYFSSHDGGRGGGISRALADLAALADVPAPKPWHCRCCPRTAILPLLLVSRQFYARVSLRYRRVLRFLTVIPDRNYQPPLPPSPVRPRVQIEQIITAACRLVANPSPLPVPQRGFGHLASAVVAQFAYAWHAHFFTPSYVSSPTDNREYLPEYYWLERLHPGLPARALTSLAHVAYLRVVCLADAAHAEPLPALPPLSSVTTALVALGPTWRLAVDMLESCPALETLVVTALDAGMWRPTMHPSAPLAQPHQFERVFEVPASGNTDQFLDTSVPLLPPHPHLRRLVLDSPDCLDTSVWRASVSTRFLVDPSRHPRIHQLAQARRHDYDRRRIRPGTAFSYRLASSRPSDFRFQDGDDIVSLSLLAYFSSCTTAAGLTMWPLSLAAEKRRQFSIQSLLGHPPERQFPYNVAPAHFSTSGHEQAAARFALEQRSSICLVADQWTSAPALAHDWADHFRQQDLVVVECAVDALTAVKYNVPTLQRALGITSWKLSPKAAVDEPARGLSHQGIKHRAGKINVLVIHGLEFLSPARFEYVDRYLAHAAGSFSLNASGFARMQVIGVLDLYSPPAFRVPVGSDDGAAYDDPFEQHLRRPRKSSLTLELAPPTVASRHFFRTFPVAIEFPPHKPYLSPASALQTHLRIAGRDNLPPAQFSLWFALSRQRERSEDDPTLLVVNSQRDPHANTLRAARLWAAAAGPDAMDQSDGSDDTPADANDREAYRATYAPVLPDHARSSPQGFDLDDVRQDVVSALEYLVPPLPLQLAVGTRVVFTRSLGERSASPDPLVSAPHIARRQFGTVVGFADPSEYAAALSPASLGLAPPFDQLPSDVDCGAPVGVPAAPFHEWIHSLGPHAEGAALGRNPELLQALKEAHHALFDGGRGSDGTSSPCSSTAGSEQGTRRWPVVLVDAFGSPQHVEPPFLTLVPPALSLVTASDVYDSSSTSPFERPRAASPALDQSQAAAGVRHSSSPARKAFLQSLLGALGAPAAAQCHPNTAVGLVVHVPLAPAYAVPLTHLHGHYLPWLPVEFNLTNVHSSQPMWLSAAFNALRCCSQLSLVGAAKVPKQHYDSEYGTFIVQTAVPSFSVYYNWNGGESPPVPAPLPSSKPTAAMRPPDVIVLSSDPALPADTDMDVDQDGGAEAAGDTDAASPDPARGVKRLHSSPVKMPVPSRARKAARGRASTSASSASSRGGGHSSSSRVTLSPRTVQDLALDDIDWSVTLEPSSPLPLPDSREVASAADPPLLNWRDSSPAPAFRHSSPA</sequence>
<dbReference type="EMBL" id="BQKY01000004">
    <property type="protein sequence ID" value="GJN88861.1"/>
    <property type="molecule type" value="Genomic_DNA"/>
</dbReference>
<accession>A0AAV5G8F7</accession>
<keyword evidence="2" id="KW-0732">Signal</keyword>
<reference evidence="3 4" key="1">
    <citation type="submission" date="2021-12" db="EMBL/GenBank/DDBJ databases">
        <title>High titer production of polyol ester of fatty acids by Rhodotorula paludigena BS15 towards product separation-free biomass refinery.</title>
        <authorList>
            <person name="Mano J."/>
            <person name="Ono H."/>
            <person name="Tanaka T."/>
            <person name="Naito K."/>
            <person name="Sushida H."/>
            <person name="Ike M."/>
            <person name="Tokuyasu K."/>
            <person name="Kitaoka M."/>
        </authorList>
    </citation>
    <scope>NUCLEOTIDE SEQUENCE [LARGE SCALE GENOMIC DNA]</scope>
    <source>
        <strain evidence="3 4">BS15</strain>
    </source>
</reference>
<feature type="region of interest" description="Disordered" evidence="1">
    <location>
        <begin position="1285"/>
        <end position="1310"/>
    </location>
</feature>
<protein>
    <recommendedName>
        <fullName evidence="5">F-box domain-containing protein</fullName>
    </recommendedName>
</protein>
<feature type="region of interest" description="Disordered" evidence="1">
    <location>
        <begin position="1219"/>
        <end position="1241"/>
    </location>
</feature>
<comment type="caution">
    <text evidence="3">The sequence shown here is derived from an EMBL/GenBank/DDBJ whole genome shotgun (WGS) entry which is preliminary data.</text>
</comment>
<feature type="region of interest" description="Disordered" evidence="1">
    <location>
        <begin position="1563"/>
        <end position="1604"/>
    </location>
</feature>